<evidence type="ECO:0000256" key="2">
    <source>
        <dbReference type="ARBA" id="ARBA00023203"/>
    </source>
</evidence>
<dbReference type="PROSITE" id="PS51263">
    <property type="entry name" value="ADF_H"/>
    <property type="match status" value="1"/>
</dbReference>
<keyword evidence="2" id="KW-0009">Actin-binding</keyword>
<dbReference type="PANTHER" id="PTHR11913">
    <property type="entry name" value="COFILIN-RELATED"/>
    <property type="match status" value="1"/>
</dbReference>
<feature type="domain" description="ADF-H" evidence="3">
    <location>
        <begin position="112"/>
        <end position="244"/>
    </location>
</feature>
<dbReference type="InterPro" id="IPR029006">
    <property type="entry name" value="ADF-H/Gelsolin-like_dom_sf"/>
</dbReference>
<dbReference type="InterPro" id="IPR002108">
    <property type="entry name" value="ADF-H"/>
</dbReference>
<dbReference type="Pfam" id="PF00241">
    <property type="entry name" value="Cofilin_ADF"/>
    <property type="match status" value="2"/>
</dbReference>
<evidence type="ECO:0000313" key="4">
    <source>
        <dbReference type="EMBL" id="CAD6207382.1"/>
    </source>
</evidence>
<dbReference type="CDD" id="cd11286">
    <property type="entry name" value="ADF_cofilin_like"/>
    <property type="match status" value="1"/>
</dbReference>
<dbReference type="GO" id="GO:0015629">
    <property type="term" value="C:actin cytoskeleton"/>
    <property type="evidence" value="ECO:0007669"/>
    <property type="project" value="InterPro"/>
</dbReference>
<evidence type="ECO:0000259" key="3">
    <source>
        <dbReference type="PROSITE" id="PS51263"/>
    </source>
</evidence>
<proteinExistence type="inferred from homology"/>
<accession>A0A811MJQ0</accession>
<evidence type="ECO:0000313" key="5">
    <source>
        <dbReference type="Proteomes" id="UP000604825"/>
    </source>
</evidence>
<protein>
    <recommendedName>
        <fullName evidence="3">ADF-H domain-containing protein</fullName>
    </recommendedName>
</protein>
<reference evidence="4" key="1">
    <citation type="submission" date="2020-10" db="EMBL/GenBank/DDBJ databases">
        <authorList>
            <person name="Han B."/>
            <person name="Lu T."/>
            <person name="Zhao Q."/>
            <person name="Huang X."/>
            <person name="Zhao Y."/>
        </authorList>
    </citation>
    <scope>NUCLEOTIDE SEQUENCE</scope>
</reference>
<dbReference type="Proteomes" id="UP000604825">
    <property type="component" value="Unassembled WGS sequence"/>
</dbReference>
<organism evidence="4 5">
    <name type="scientific">Miscanthus lutarioriparius</name>
    <dbReference type="NCBI Taxonomy" id="422564"/>
    <lineage>
        <taxon>Eukaryota</taxon>
        <taxon>Viridiplantae</taxon>
        <taxon>Streptophyta</taxon>
        <taxon>Embryophyta</taxon>
        <taxon>Tracheophyta</taxon>
        <taxon>Spermatophyta</taxon>
        <taxon>Magnoliopsida</taxon>
        <taxon>Liliopsida</taxon>
        <taxon>Poales</taxon>
        <taxon>Poaceae</taxon>
        <taxon>PACMAD clade</taxon>
        <taxon>Panicoideae</taxon>
        <taxon>Andropogonodae</taxon>
        <taxon>Andropogoneae</taxon>
        <taxon>Saccharinae</taxon>
        <taxon>Miscanthus</taxon>
    </lineage>
</organism>
<keyword evidence="5" id="KW-1185">Reference proteome</keyword>
<name>A0A811MJQ0_9POAL</name>
<dbReference type="OrthoDB" id="10249245at2759"/>
<evidence type="ECO:0000256" key="1">
    <source>
        <dbReference type="ARBA" id="ARBA00006844"/>
    </source>
</evidence>
<dbReference type="GO" id="GO:0030042">
    <property type="term" value="P:actin filament depolymerization"/>
    <property type="evidence" value="ECO:0007669"/>
    <property type="project" value="InterPro"/>
</dbReference>
<dbReference type="SMART" id="SM00102">
    <property type="entry name" value="ADF"/>
    <property type="match status" value="2"/>
</dbReference>
<comment type="caution">
    <text evidence="4">The sequence shown here is derived from an EMBL/GenBank/DDBJ whole genome shotgun (WGS) entry which is preliminary data.</text>
</comment>
<dbReference type="InterPro" id="IPR017904">
    <property type="entry name" value="ADF/Cofilin"/>
</dbReference>
<dbReference type="SUPFAM" id="SSF55753">
    <property type="entry name" value="Actin depolymerizing proteins"/>
    <property type="match status" value="2"/>
</dbReference>
<dbReference type="GO" id="GO:0003779">
    <property type="term" value="F:actin binding"/>
    <property type="evidence" value="ECO:0007669"/>
    <property type="project" value="UniProtKB-KW"/>
</dbReference>
<dbReference type="AlphaFoldDB" id="A0A811MJQ0"/>
<dbReference type="Gene3D" id="3.40.20.10">
    <property type="entry name" value="Severin"/>
    <property type="match status" value="2"/>
</dbReference>
<comment type="similarity">
    <text evidence="1">Belongs to the actin-binding proteins ADF family.</text>
</comment>
<gene>
    <name evidence="4" type="ORF">NCGR_LOCUS4914</name>
</gene>
<dbReference type="EMBL" id="CAJGYO010000001">
    <property type="protein sequence ID" value="CAD6207382.1"/>
    <property type="molecule type" value="Genomic_DNA"/>
</dbReference>
<sequence>MANAASGVAVAEECVSRFQELHAGRAHRFVVFKVDDALQRVVVDKVGARAAGFGDLTSNLPADDCRYAVYDYDFTVEDATEAAGVRSKMVYASSCEGFRKELDGVQANARSGVAVNDECMLKFGELQSKRLHRFITYKMDDKFKEIVVDQVGDRTTSYEDFTNSLPENDCRYAIYDFDFVTAEDVQKSRIFYILWSPDSAKVKSKMLYASSNQKFKSGLNGIQVELQATDASEISIDQIKDRAR</sequence>